<feature type="transmembrane region" description="Helical" evidence="1">
    <location>
        <begin position="28"/>
        <end position="46"/>
    </location>
</feature>
<accession>A0ABV1ESS2</accession>
<feature type="transmembrane region" description="Helical" evidence="1">
    <location>
        <begin position="98"/>
        <end position="116"/>
    </location>
</feature>
<keyword evidence="1" id="KW-1133">Transmembrane helix</keyword>
<name>A0ABV1ESS2_9FIRM</name>
<dbReference type="RefSeq" id="WP_349140822.1">
    <property type="nucleotide sequence ID" value="NZ_JBBMFT010000007.1"/>
</dbReference>
<evidence type="ECO:0000256" key="1">
    <source>
        <dbReference type="SAM" id="Phobius"/>
    </source>
</evidence>
<protein>
    <submittedName>
        <fullName evidence="2">DUF554 domain-containing protein</fullName>
    </submittedName>
</protein>
<evidence type="ECO:0000313" key="3">
    <source>
        <dbReference type="Proteomes" id="UP001440599"/>
    </source>
</evidence>
<gene>
    <name evidence="2" type="ORF">WMO45_11040</name>
</gene>
<organism evidence="2 3">
    <name type="scientific">Flavonifractor hominis</name>
    <dbReference type="NCBI Taxonomy" id="3133178"/>
    <lineage>
        <taxon>Bacteria</taxon>
        <taxon>Bacillati</taxon>
        <taxon>Bacillota</taxon>
        <taxon>Clostridia</taxon>
        <taxon>Eubacteriales</taxon>
        <taxon>Oscillospiraceae</taxon>
        <taxon>Flavonifractor</taxon>
    </lineage>
</organism>
<feature type="transmembrane region" description="Helical" evidence="1">
    <location>
        <begin position="182"/>
        <end position="202"/>
    </location>
</feature>
<feature type="transmembrane region" description="Helical" evidence="1">
    <location>
        <begin position="214"/>
        <end position="232"/>
    </location>
</feature>
<comment type="caution">
    <text evidence="2">The sequence shown here is derived from an EMBL/GenBank/DDBJ whole genome shotgun (WGS) entry which is preliminary data.</text>
</comment>
<sequence>MIATLINVVLILLGTLLGLRFKHLIRPRFASGITFALGLCVLGIGISSMIATADTLCVIVCMVLGTLLGEAVDIEKRMDSVGGFLRSRLLRGESNSRFVEGFVNASVLFCVGAMAINGSMEAGMNHNYDILISKAVIDGVTSITFAAAMGVGVAFAALPILVYQGGLTLIFALVGQGMDPAVVNEMSAVGGTIIVGIGLNMLGLPKEKLRVGNMLPAIFLPLAYVPLSQWLAGMLG</sequence>
<proteinExistence type="predicted"/>
<dbReference type="PANTHER" id="PTHR36111:SF2">
    <property type="entry name" value="INNER MEMBRANE PROTEIN"/>
    <property type="match status" value="1"/>
</dbReference>
<keyword evidence="3" id="KW-1185">Reference proteome</keyword>
<evidence type="ECO:0000313" key="2">
    <source>
        <dbReference type="EMBL" id="MEQ2457060.1"/>
    </source>
</evidence>
<reference evidence="2 3" key="1">
    <citation type="submission" date="2024-03" db="EMBL/GenBank/DDBJ databases">
        <title>Human intestinal bacterial collection.</title>
        <authorList>
            <person name="Pauvert C."/>
            <person name="Hitch T.C.A."/>
            <person name="Clavel T."/>
        </authorList>
    </citation>
    <scope>NUCLEOTIDE SEQUENCE [LARGE SCALE GENOMIC DNA]</scope>
    <source>
        <strain evidence="2 3">CLA-AP-H34</strain>
    </source>
</reference>
<dbReference type="InterPro" id="IPR007563">
    <property type="entry name" value="DUF554"/>
</dbReference>
<dbReference type="Pfam" id="PF04474">
    <property type="entry name" value="DUF554"/>
    <property type="match status" value="1"/>
</dbReference>
<dbReference type="Proteomes" id="UP001440599">
    <property type="component" value="Unassembled WGS sequence"/>
</dbReference>
<keyword evidence="1" id="KW-0472">Membrane</keyword>
<keyword evidence="1" id="KW-0812">Transmembrane</keyword>
<dbReference type="PANTHER" id="PTHR36111">
    <property type="entry name" value="INNER MEMBRANE PROTEIN-RELATED"/>
    <property type="match status" value="1"/>
</dbReference>
<feature type="transmembrane region" description="Helical" evidence="1">
    <location>
        <begin position="136"/>
        <end position="162"/>
    </location>
</feature>
<dbReference type="EMBL" id="JBBMFT010000007">
    <property type="protein sequence ID" value="MEQ2457060.1"/>
    <property type="molecule type" value="Genomic_DNA"/>
</dbReference>
<feature type="transmembrane region" description="Helical" evidence="1">
    <location>
        <begin position="53"/>
        <end position="72"/>
    </location>
</feature>